<dbReference type="NCBIfam" id="TIGR01331">
    <property type="entry name" value="bisphos_cysQ"/>
    <property type="match status" value="1"/>
</dbReference>
<evidence type="ECO:0000256" key="10">
    <source>
        <dbReference type="PIRSR" id="PIRSR600760-2"/>
    </source>
</evidence>
<dbReference type="CDD" id="cd01638">
    <property type="entry name" value="CysQ"/>
    <property type="match status" value="1"/>
</dbReference>
<dbReference type="Proteomes" id="UP001156666">
    <property type="component" value="Unassembled WGS sequence"/>
</dbReference>
<feature type="binding site" evidence="9">
    <location>
        <position position="68"/>
    </location>
    <ligand>
        <name>substrate</name>
    </ligand>
</feature>
<feature type="binding site" evidence="10">
    <location>
        <position position="215"/>
    </location>
    <ligand>
        <name>Mg(2+)</name>
        <dbReference type="ChEBI" id="CHEBI:18420"/>
        <label>1</label>
        <note>catalytic</note>
    </ligand>
</feature>
<evidence type="ECO:0000256" key="9">
    <source>
        <dbReference type="HAMAP-Rule" id="MF_02095"/>
    </source>
</evidence>
<dbReference type="InterPro" id="IPR050725">
    <property type="entry name" value="CysQ/Inositol_MonoPase"/>
</dbReference>
<dbReference type="InterPro" id="IPR000760">
    <property type="entry name" value="Inositol_monophosphatase-like"/>
</dbReference>
<feature type="binding site" evidence="9">
    <location>
        <position position="215"/>
    </location>
    <ligand>
        <name>Mg(2+)</name>
        <dbReference type="ChEBI" id="CHEBI:18420"/>
        <label>2</label>
    </ligand>
</feature>
<dbReference type="EMBL" id="BSOH01000027">
    <property type="protein sequence ID" value="GLR19247.1"/>
    <property type="molecule type" value="Genomic_DNA"/>
</dbReference>
<dbReference type="InterPro" id="IPR006240">
    <property type="entry name" value="CysQ"/>
</dbReference>
<dbReference type="Gene3D" id="3.40.190.80">
    <property type="match status" value="1"/>
</dbReference>
<dbReference type="InterPro" id="IPR020550">
    <property type="entry name" value="Inositol_monophosphatase_CS"/>
</dbReference>
<dbReference type="RefSeq" id="WP_235292048.1">
    <property type="nucleotide sequence ID" value="NZ_BSOH01000027.1"/>
</dbReference>
<comment type="catalytic activity">
    <reaction evidence="1 9">
        <text>adenosine 3',5'-bisphosphate + H2O = AMP + phosphate</text>
        <dbReference type="Rhea" id="RHEA:10040"/>
        <dbReference type="ChEBI" id="CHEBI:15377"/>
        <dbReference type="ChEBI" id="CHEBI:43474"/>
        <dbReference type="ChEBI" id="CHEBI:58343"/>
        <dbReference type="ChEBI" id="CHEBI:456215"/>
        <dbReference type="EC" id="3.1.3.7"/>
    </reaction>
</comment>
<feature type="binding site" evidence="10">
    <location>
        <position position="68"/>
    </location>
    <ligand>
        <name>Mg(2+)</name>
        <dbReference type="ChEBI" id="CHEBI:18420"/>
        <label>1</label>
        <note>catalytic</note>
    </ligand>
</feature>
<dbReference type="GO" id="GO:0000103">
    <property type="term" value="P:sulfate assimilation"/>
    <property type="evidence" value="ECO:0007669"/>
    <property type="project" value="TreeGrafter"/>
</dbReference>
<dbReference type="GO" id="GO:0050427">
    <property type="term" value="P:3'-phosphoadenosine 5'-phosphosulfate metabolic process"/>
    <property type="evidence" value="ECO:0007669"/>
    <property type="project" value="TreeGrafter"/>
</dbReference>
<dbReference type="PROSITE" id="PS00630">
    <property type="entry name" value="IMP_2"/>
    <property type="match status" value="1"/>
</dbReference>
<dbReference type="PROSITE" id="PS00629">
    <property type="entry name" value="IMP_1"/>
    <property type="match status" value="1"/>
</dbReference>
<dbReference type="AlphaFoldDB" id="A0AA37SS56"/>
<evidence type="ECO:0000256" key="3">
    <source>
        <dbReference type="ARBA" id="ARBA00022475"/>
    </source>
</evidence>
<reference evidence="11" key="1">
    <citation type="journal article" date="2014" name="Int. J. Syst. Evol. Microbiol.">
        <title>Complete genome sequence of Corynebacterium casei LMG S-19264T (=DSM 44701T), isolated from a smear-ripened cheese.</title>
        <authorList>
            <consortium name="US DOE Joint Genome Institute (JGI-PGF)"/>
            <person name="Walter F."/>
            <person name="Albersmeier A."/>
            <person name="Kalinowski J."/>
            <person name="Ruckert C."/>
        </authorList>
    </citation>
    <scope>NUCLEOTIDE SEQUENCE</scope>
    <source>
        <strain evidence="11">NBRC 108769</strain>
    </source>
</reference>
<feature type="binding site" evidence="9">
    <location>
        <position position="68"/>
    </location>
    <ligand>
        <name>Mg(2+)</name>
        <dbReference type="ChEBI" id="CHEBI:18420"/>
        <label>1</label>
    </ligand>
</feature>
<evidence type="ECO:0000256" key="6">
    <source>
        <dbReference type="ARBA" id="ARBA00022801"/>
    </source>
</evidence>
<dbReference type="HAMAP" id="MF_02095">
    <property type="entry name" value="CysQ"/>
    <property type="match status" value="1"/>
</dbReference>
<dbReference type="GO" id="GO:0000287">
    <property type="term" value="F:magnesium ion binding"/>
    <property type="evidence" value="ECO:0007669"/>
    <property type="project" value="UniProtKB-UniRule"/>
</dbReference>
<sequence length="259" mass="28877">MNWDDNLEKLQEIAINAGHAILKIYESDDFGVEVKGDDSPLTKADQAANTIICDGLVTLFPEIPIISEENKEVPYEVRKDYDYFWLVDPLDGTKEFIKRNGEFTVNIALIKKDKVVGGIVYTPVTDDLYYAFSNKGAFHKKGTEILELKANAFKMDDPNLGVVCSRSHLNEGTQKFIDQLNQPNLVSKGSSLKFLILASGGAELYPRIAPTMEWDTAAAQIILEEAGGSVVNEETGKGLTYNKEVLRNPYFVAYARLEK</sequence>
<keyword evidence="7 9" id="KW-0460">Magnesium</keyword>
<evidence type="ECO:0000313" key="11">
    <source>
        <dbReference type="EMBL" id="GLR19247.1"/>
    </source>
</evidence>
<keyword evidence="8 9" id="KW-0472">Membrane</keyword>
<dbReference type="PANTHER" id="PTHR43028:SF5">
    <property type="entry name" value="3'(2'),5'-BISPHOSPHATE NUCLEOTIDASE 1"/>
    <property type="match status" value="1"/>
</dbReference>
<accession>A0AA37SS56</accession>
<feature type="binding site" evidence="10">
    <location>
        <position position="91"/>
    </location>
    <ligand>
        <name>Mg(2+)</name>
        <dbReference type="ChEBI" id="CHEBI:18420"/>
        <label>1</label>
        <note>catalytic</note>
    </ligand>
</feature>
<feature type="binding site" evidence="9">
    <location>
        <begin position="90"/>
        <end position="93"/>
    </location>
    <ligand>
        <name>substrate</name>
    </ligand>
</feature>
<comment type="caution">
    <text evidence="11">The sequence shown here is derived from an EMBL/GenBank/DDBJ whole genome shotgun (WGS) entry which is preliminary data.</text>
</comment>
<dbReference type="Gene3D" id="3.30.540.10">
    <property type="entry name" value="Fructose-1,6-Bisphosphatase, subunit A, domain 1"/>
    <property type="match status" value="1"/>
</dbReference>
<comment type="function">
    <text evidence="9">Converts adenosine-3',5'-bisphosphate (PAP) to AMP.</text>
</comment>
<evidence type="ECO:0000313" key="12">
    <source>
        <dbReference type="Proteomes" id="UP001156666"/>
    </source>
</evidence>
<evidence type="ECO:0000256" key="7">
    <source>
        <dbReference type="ARBA" id="ARBA00022842"/>
    </source>
</evidence>
<feature type="binding site" evidence="9">
    <location>
        <position position="88"/>
    </location>
    <ligand>
        <name>Mg(2+)</name>
        <dbReference type="ChEBI" id="CHEBI:18420"/>
        <label>2</label>
    </ligand>
</feature>
<keyword evidence="3 9" id="KW-1003">Cell membrane</keyword>
<feature type="binding site" evidence="10">
    <location>
        <position position="90"/>
    </location>
    <ligand>
        <name>Mg(2+)</name>
        <dbReference type="ChEBI" id="CHEBI:18420"/>
        <label>2</label>
    </ligand>
</feature>
<feature type="binding site" evidence="9">
    <location>
        <position position="91"/>
    </location>
    <ligand>
        <name>Mg(2+)</name>
        <dbReference type="ChEBI" id="CHEBI:18420"/>
        <label>2</label>
    </ligand>
</feature>
<dbReference type="InterPro" id="IPR020583">
    <property type="entry name" value="Inositol_monoP_metal-BS"/>
</dbReference>
<evidence type="ECO:0000256" key="8">
    <source>
        <dbReference type="ARBA" id="ARBA00023136"/>
    </source>
</evidence>
<evidence type="ECO:0000256" key="4">
    <source>
        <dbReference type="ARBA" id="ARBA00022519"/>
    </source>
</evidence>
<proteinExistence type="inferred from homology"/>
<evidence type="ECO:0000256" key="5">
    <source>
        <dbReference type="ARBA" id="ARBA00022723"/>
    </source>
</evidence>
<evidence type="ECO:0000256" key="2">
    <source>
        <dbReference type="ARBA" id="ARBA00005289"/>
    </source>
</evidence>
<comment type="cofactor">
    <cofactor evidence="9 10">
        <name>Mg(2+)</name>
        <dbReference type="ChEBI" id="CHEBI:18420"/>
    </cofactor>
</comment>
<feature type="binding site" evidence="9">
    <location>
        <position position="90"/>
    </location>
    <ligand>
        <name>Mg(2+)</name>
        <dbReference type="ChEBI" id="CHEBI:18420"/>
        <label>1</label>
    </ligand>
</feature>
<keyword evidence="4" id="KW-0997">Cell inner membrane</keyword>
<dbReference type="GO" id="GO:0008441">
    <property type="term" value="F:3'(2'),5'-bisphosphate nucleotidase activity"/>
    <property type="evidence" value="ECO:0007669"/>
    <property type="project" value="UniProtKB-UniRule"/>
</dbReference>
<name>A0AA37SS56_9BACT</name>
<dbReference type="SUPFAM" id="SSF56655">
    <property type="entry name" value="Carbohydrate phosphatase"/>
    <property type="match status" value="1"/>
</dbReference>
<protein>
    <recommendedName>
        <fullName evidence="9">3'(2'),5'-bisphosphate nucleotidase CysQ</fullName>
        <ecNumber evidence="9">3.1.3.7</ecNumber>
    </recommendedName>
    <alternativeName>
        <fullName evidence="9">3'(2'),5-bisphosphonucleoside 3'(2')-phosphohydrolase</fullName>
    </alternativeName>
    <alternativeName>
        <fullName evidence="9">3'-phosphoadenosine 5'-phosphate phosphatase</fullName>
        <shortName evidence="9">PAP phosphatase</shortName>
    </alternativeName>
</protein>
<dbReference type="GO" id="GO:0005886">
    <property type="term" value="C:plasma membrane"/>
    <property type="evidence" value="ECO:0007669"/>
    <property type="project" value="UniProtKB-SubCell"/>
</dbReference>
<feature type="binding site" evidence="10">
    <location>
        <position position="88"/>
    </location>
    <ligand>
        <name>Mg(2+)</name>
        <dbReference type="ChEBI" id="CHEBI:18420"/>
        <label>1</label>
        <note>catalytic</note>
    </ligand>
</feature>
<dbReference type="EC" id="3.1.3.7" evidence="9"/>
<comment type="subcellular location">
    <subcellularLocation>
        <location evidence="9">Cell membrane</location>
        <topology evidence="9">Peripheral membrane protein</topology>
        <orientation evidence="9">Cytoplasmic side</orientation>
    </subcellularLocation>
</comment>
<organism evidence="11 12">
    <name type="scientific">Portibacter lacus</name>
    <dbReference type="NCBI Taxonomy" id="1099794"/>
    <lineage>
        <taxon>Bacteria</taxon>
        <taxon>Pseudomonadati</taxon>
        <taxon>Bacteroidota</taxon>
        <taxon>Saprospiria</taxon>
        <taxon>Saprospirales</taxon>
        <taxon>Haliscomenobacteraceae</taxon>
        <taxon>Portibacter</taxon>
    </lineage>
</organism>
<keyword evidence="12" id="KW-1185">Reference proteome</keyword>
<keyword evidence="5 9" id="KW-0479">Metal-binding</keyword>
<dbReference type="GO" id="GO:0046854">
    <property type="term" value="P:phosphatidylinositol phosphate biosynthetic process"/>
    <property type="evidence" value="ECO:0007669"/>
    <property type="project" value="InterPro"/>
</dbReference>
<reference evidence="11" key="2">
    <citation type="submission" date="2023-01" db="EMBL/GenBank/DDBJ databases">
        <title>Draft genome sequence of Portibacter lacus strain NBRC 108769.</title>
        <authorList>
            <person name="Sun Q."/>
            <person name="Mori K."/>
        </authorList>
    </citation>
    <scope>NUCLEOTIDE SEQUENCE</scope>
    <source>
        <strain evidence="11">NBRC 108769</strain>
    </source>
</reference>
<dbReference type="FunFam" id="3.30.540.10:FF:000007">
    <property type="entry name" value="3'(2'),5'-bisphosphate nucleotidase CysQ"/>
    <property type="match status" value="1"/>
</dbReference>
<dbReference type="PRINTS" id="PR00377">
    <property type="entry name" value="IMPHPHTASES"/>
</dbReference>
<dbReference type="PANTHER" id="PTHR43028">
    <property type="entry name" value="3'(2'),5'-BISPHOSPHATE NUCLEOTIDASE 1"/>
    <property type="match status" value="1"/>
</dbReference>
<evidence type="ECO:0000256" key="1">
    <source>
        <dbReference type="ARBA" id="ARBA00001625"/>
    </source>
</evidence>
<gene>
    <name evidence="9 11" type="primary">cysQ</name>
    <name evidence="11" type="ORF">GCM10007940_38630</name>
</gene>
<comment type="similarity">
    <text evidence="2 9">Belongs to the inositol monophosphatase superfamily. CysQ family.</text>
</comment>
<feature type="binding site" evidence="9">
    <location>
        <position position="88"/>
    </location>
    <ligand>
        <name>Mg(2+)</name>
        <dbReference type="ChEBI" id="CHEBI:18420"/>
        <label>1</label>
    </ligand>
</feature>
<dbReference type="Pfam" id="PF00459">
    <property type="entry name" value="Inositol_P"/>
    <property type="match status" value="1"/>
</dbReference>
<feature type="binding site" evidence="9">
    <location>
        <position position="215"/>
    </location>
    <ligand>
        <name>substrate</name>
    </ligand>
</feature>
<keyword evidence="6 9" id="KW-0378">Hydrolase</keyword>